<protein>
    <recommendedName>
        <fullName evidence="4">Lipoprotein</fullName>
    </recommendedName>
</protein>
<sequence length="97" mass="10609">MKHCFVFPLGLTALLLAGPALAGCYADYKAKQDDPLRLHYGVIELPDSACSGPGAARDEIARRIGHGGWSLLNVMSLFGEEGLNERRDSAGHYFLRY</sequence>
<reference evidence="2 3" key="1">
    <citation type="submission" date="2018-04" db="EMBL/GenBank/DDBJ databases">
        <title>Genomic Encyclopedia of Archaeal and Bacterial Type Strains, Phase II (KMG-II): from individual species to whole genera.</title>
        <authorList>
            <person name="Goeker M."/>
        </authorList>
    </citation>
    <scope>NUCLEOTIDE SEQUENCE [LARGE SCALE GENOMIC DNA]</scope>
    <source>
        <strain evidence="2 3">DSM 18064</strain>
    </source>
</reference>
<dbReference type="EMBL" id="QAAA01000003">
    <property type="protein sequence ID" value="PTN03294.1"/>
    <property type="molecule type" value="Genomic_DNA"/>
</dbReference>
<dbReference type="RefSeq" id="WP_107891137.1">
    <property type="nucleotide sequence ID" value="NZ_NHSI01000062.1"/>
</dbReference>
<dbReference type="OrthoDB" id="7745874at2"/>
<dbReference type="PROSITE" id="PS51257">
    <property type="entry name" value="PROKAR_LIPOPROTEIN"/>
    <property type="match status" value="1"/>
</dbReference>
<evidence type="ECO:0000256" key="1">
    <source>
        <dbReference type="SAM" id="SignalP"/>
    </source>
</evidence>
<evidence type="ECO:0000313" key="2">
    <source>
        <dbReference type="EMBL" id="PTN03294.1"/>
    </source>
</evidence>
<proteinExistence type="predicted"/>
<keyword evidence="3" id="KW-1185">Reference proteome</keyword>
<keyword evidence="1" id="KW-0732">Signal</keyword>
<feature type="chain" id="PRO_5015443484" description="Lipoprotein" evidence="1">
    <location>
        <begin position="23"/>
        <end position="97"/>
    </location>
</feature>
<feature type="signal peptide" evidence="1">
    <location>
        <begin position="1"/>
        <end position="22"/>
    </location>
</feature>
<name>A0A2T5BUU6_9RHOB</name>
<gene>
    <name evidence="2" type="ORF">C8N32_103137</name>
</gene>
<organism evidence="2 3">
    <name type="scientific">Rhodovulum imhoffii</name>
    <dbReference type="NCBI Taxonomy" id="365340"/>
    <lineage>
        <taxon>Bacteria</taxon>
        <taxon>Pseudomonadati</taxon>
        <taxon>Pseudomonadota</taxon>
        <taxon>Alphaproteobacteria</taxon>
        <taxon>Rhodobacterales</taxon>
        <taxon>Paracoccaceae</taxon>
        <taxon>Rhodovulum</taxon>
    </lineage>
</organism>
<evidence type="ECO:0000313" key="3">
    <source>
        <dbReference type="Proteomes" id="UP000243859"/>
    </source>
</evidence>
<evidence type="ECO:0008006" key="4">
    <source>
        <dbReference type="Google" id="ProtNLM"/>
    </source>
</evidence>
<dbReference type="AlphaFoldDB" id="A0A2T5BUU6"/>
<comment type="caution">
    <text evidence="2">The sequence shown here is derived from an EMBL/GenBank/DDBJ whole genome shotgun (WGS) entry which is preliminary data.</text>
</comment>
<accession>A0A2T5BUU6</accession>
<dbReference type="Proteomes" id="UP000243859">
    <property type="component" value="Unassembled WGS sequence"/>
</dbReference>